<evidence type="ECO:0000313" key="4">
    <source>
        <dbReference type="EMBL" id="MWC00076.1"/>
    </source>
</evidence>
<feature type="chain" id="PRO_5026344429" description="DUF916 domain-containing protein" evidence="3">
    <location>
        <begin position="31"/>
        <end position="352"/>
    </location>
</feature>
<protein>
    <recommendedName>
        <fullName evidence="6">DUF916 domain-containing protein</fullName>
    </recommendedName>
</protein>
<feature type="transmembrane region" description="Helical" evidence="2">
    <location>
        <begin position="287"/>
        <end position="312"/>
    </location>
</feature>
<keyword evidence="2" id="KW-0472">Membrane</keyword>
<keyword evidence="5" id="KW-1185">Reference proteome</keyword>
<proteinExistence type="predicted"/>
<evidence type="ECO:0000256" key="3">
    <source>
        <dbReference type="SAM" id="SignalP"/>
    </source>
</evidence>
<evidence type="ECO:0000313" key="5">
    <source>
        <dbReference type="Proteomes" id="UP000438182"/>
    </source>
</evidence>
<keyword evidence="2" id="KW-1133">Transmembrane helix</keyword>
<organism evidence="4 5">
    <name type="scientific">Agromyces seonyuensis</name>
    <dbReference type="NCBI Taxonomy" id="2662446"/>
    <lineage>
        <taxon>Bacteria</taxon>
        <taxon>Bacillati</taxon>
        <taxon>Actinomycetota</taxon>
        <taxon>Actinomycetes</taxon>
        <taxon>Micrococcales</taxon>
        <taxon>Microbacteriaceae</taxon>
        <taxon>Agromyces</taxon>
    </lineage>
</organism>
<dbReference type="AlphaFoldDB" id="A0A6I4P517"/>
<feature type="region of interest" description="Disordered" evidence="1">
    <location>
        <begin position="331"/>
        <end position="352"/>
    </location>
</feature>
<evidence type="ECO:0000256" key="2">
    <source>
        <dbReference type="SAM" id="Phobius"/>
    </source>
</evidence>
<feature type="compositionally biased region" description="Basic and acidic residues" evidence="1">
    <location>
        <begin position="331"/>
        <end position="341"/>
    </location>
</feature>
<dbReference type="EMBL" id="WSTA01000099">
    <property type="protein sequence ID" value="MWC00076.1"/>
    <property type="molecule type" value="Genomic_DNA"/>
</dbReference>
<keyword evidence="2" id="KW-0812">Transmembrane</keyword>
<comment type="caution">
    <text evidence="4">The sequence shown here is derived from an EMBL/GenBank/DDBJ whole genome shotgun (WGS) entry which is preliminary data.</text>
</comment>
<name>A0A6I4P517_9MICO</name>
<dbReference type="RefSeq" id="WP_160426726.1">
    <property type="nucleotide sequence ID" value="NZ_WSTA01000099.1"/>
</dbReference>
<gene>
    <name evidence="4" type="ORF">GB864_16135</name>
</gene>
<dbReference type="Proteomes" id="UP000438182">
    <property type="component" value="Unassembled WGS sequence"/>
</dbReference>
<keyword evidence="3" id="KW-0732">Signal</keyword>
<feature type="signal peptide" evidence="3">
    <location>
        <begin position="1"/>
        <end position="30"/>
    </location>
</feature>
<sequence length="352" mass="36129">MRTDSFLRAPRAAASAAALAALLVAAPAGAAWSASADPADAPVTWAVTPSDTDGPDGRASMNLSVDPGVEVVEHLAVRNLGEAATTFSLVAADGYYTDSGRFNMLAADEVSTDAGTWISVQPTVTIAAGETAVIPFTVAVPEDAVPGDHTAGIAASVRTVATDADGSQVGVDSRVGFRVSARVSGGLAPALEVQGLRAAYAASWNLFAPGRVSVEYVVANTGNTALVVGDTIGGTETDHGSLLPGESRAVQVADLPAWPLGLLFLDVAVTGEVPEDELAATPVTETIVLWAMPWVQLLAAAGIALIVVAVFAGRRRNRRRIDELLEAARAEARAEGRRESEQAASATRAELP</sequence>
<evidence type="ECO:0000256" key="1">
    <source>
        <dbReference type="SAM" id="MobiDB-lite"/>
    </source>
</evidence>
<reference evidence="4 5" key="1">
    <citation type="submission" date="2019-12" db="EMBL/GenBank/DDBJ databases">
        <authorList>
            <person name="Kim Y.S."/>
        </authorList>
    </citation>
    <scope>NUCLEOTIDE SEQUENCE [LARGE SCALE GENOMIC DNA]</scope>
    <source>
        <strain evidence="4 5">MMS17-SY077</strain>
    </source>
</reference>
<evidence type="ECO:0008006" key="6">
    <source>
        <dbReference type="Google" id="ProtNLM"/>
    </source>
</evidence>
<accession>A0A6I4P517</accession>